<evidence type="ECO:0000313" key="3">
    <source>
        <dbReference type="Proteomes" id="UP000542125"/>
    </source>
</evidence>
<sequence length="463" mass="48098">MTMSALAIAAQVRDGSRTAASFLEETIARIEARDGDFNAFTELTLARARRDAADIDARRARGETLPPLAGVPFAVKNLFDIDQVVTTAGAKVNQGNPPADADAVLVARLKDAGAVLLGALNMDEHAYGFTTENTHYGAAHNPHDLTRIAGGSSGGSGAAVAGGLVPITLGSDTNGSIRVPASLCGVFGLKPTFGRLSRRGSFPFVGSLDHLGCFAGNVADLAAAYDAMQGPDPADHACAQRPAEAVSATVANGLKAGARVAVLGGYFHDWANAPAREAVRLAAEALGATTVVELPGAEQARAAAFIITGAEGGALHRQRLLTHYADYEPASRDRLVAGTLIPANWVVQAQRIRQKFYEEASRLLQDYDVLIAPATPVAATTIGAEWVTINGQKLPCRASMGLLTQPISCIGLPVCTAPLWPGIGEDPHLPLGVQLISGAWREADALAAARTLELAGISAVRDV</sequence>
<dbReference type="InterPro" id="IPR023631">
    <property type="entry name" value="Amidase_dom"/>
</dbReference>
<dbReference type="Gene3D" id="3.90.1300.10">
    <property type="entry name" value="Amidase signature (AS) domain"/>
    <property type="match status" value="1"/>
</dbReference>
<dbReference type="InterPro" id="IPR000120">
    <property type="entry name" value="Amidase"/>
</dbReference>
<dbReference type="EMBL" id="JACBYR010000001">
    <property type="protein sequence ID" value="NYE83157.1"/>
    <property type="molecule type" value="Genomic_DNA"/>
</dbReference>
<dbReference type="InterPro" id="IPR014087">
    <property type="entry name" value="Carboxybiuret_hydro_AtzE"/>
</dbReference>
<dbReference type="NCBIfam" id="NF006631">
    <property type="entry name" value="PRK09201.1"/>
    <property type="match status" value="1"/>
</dbReference>
<organism evidence="2 3">
    <name type="scientific">Pigmentiphaga litoralis</name>
    <dbReference type="NCBI Taxonomy" id="516702"/>
    <lineage>
        <taxon>Bacteria</taxon>
        <taxon>Pseudomonadati</taxon>
        <taxon>Pseudomonadota</taxon>
        <taxon>Betaproteobacteria</taxon>
        <taxon>Burkholderiales</taxon>
        <taxon>Alcaligenaceae</taxon>
        <taxon>Pigmentiphaga</taxon>
    </lineage>
</organism>
<dbReference type="AlphaFoldDB" id="A0A7Y9IU60"/>
<keyword evidence="2" id="KW-0808">Transferase</keyword>
<evidence type="ECO:0000259" key="1">
    <source>
        <dbReference type="Pfam" id="PF01425"/>
    </source>
</evidence>
<dbReference type="EC" id="6.3.5.7" evidence="2"/>
<gene>
    <name evidence="2" type="ORF">FHW18_002428</name>
</gene>
<name>A0A7Y9IU60_9BURK</name>
<comment type="caution">
    <text evidence="2">The sequence shown here is derived from an EMBL/GenBank/DDBJ whole genome shotgun (WGS) entry which is preliminary data.</text>
</comment>
<evidence type="ECO:0000313" key="2">
    <source>
        <dbReference type="EMBL" id="NYE83157.1"/>
    </source>
</evidence>
<dbReference type="PANTHER" id="PTHR11895:SF172">
    <property type="entry name" value="GLUTAMYL-TRNA(GLN) AMIDOTRANSFERASE"/>
    <property type="match status" value="1"/>
</dbReference>
<proteinExistence type="predicted"/>
<dbReference type="InterPro" id="IPR036928">
    <property type="entry name" value="AS_sf"/>
</dbReference>
<dbReference type="Proteomes" id="UP000542125">
    <property type="component" value="Unassembled WGS sequence"/>
</dbReference>
<keyword evidence="3" id="KW-1185">Reference proteome</keyword>
<keyword evidence="2" id="KW-0436">Ligase</keyword>
<dbReference type="PANTHER" id="PTHR11895">
    <property type="entry name" value="TRANSAMIDASE"/>
    <property type="match status" value="1"/>
</dbReference>
<reference evidence="2 3" key="1">
    <citation type="submission" date="2020-07" db="EMBL/GenBank/DDBJ databases">
        <title>Genomic Encyclopedia of Type Strains, Phase IV (KMG-V): Genome sequencing to study the core and pangenomes of soil and plant-associated prokaryotes.</title>
        <authorList>
            <person name="Whitman W."/>
        </authorList>
    </citation>
    <scope>NUCLEOTIDE SEQUENCE [LARGE SCALE GENOMIC DNA]</scope>
    <source>
        <strain evidence="2 3">SAS40</strain>
    </source>
</reference>
<feature type="domain" description="Amidase" evidence="1">
    <location>
        <begin position="23"/>
        <end position="444"/>
    </location>
</feature>
<dbReference type="SUPFAM" id="SSF75304">
    <property type="entry name" value="Amidase signature (AS) enzymes"/>
    <property type="match status" value="1"/>
</dbReference>
<dbReference type="GO" id="GO:0050567">
    <property type="term" value="F:glutaminyl-tRNA synthase (glutamine-hydrolyzing) activity"/>
    <property type="evidence" value="ECO:0007669"/>
    <property type="project" value="UniProtKB-EC"/>
</dbReference>
<dbReference type="GO" id="GO:0050566">
    <property type="term" value="F:asparaginyl-tRNA synthase (glutamine-hydrolyzing) activity"/>
    <property type="evidence" value="ECO:0007669"/>
    <property type="project" value="UniProtKB-EC"/>
</dbReference>
<dbReference type="Pfam" id="PF01425">
    <property type="entry name" value="Amidase"/>
    <property type="match status" value="1"/>
</dbReference>
<dbReference type="GO" id="GO:0016740">
    <property type="term" value="F:transferase activity"/>
    <property type="evidence" value="ECO:0007669"/>
    <property type="project" value="UniProtKB-KW"/>
</dbReference>
<dbReference type="NCBIfam" id="TIGR02715">
    <property type="entry name" value="amido_AtzE"/>
    <property type="match status" value="1"/>
</dbReference>
<protein>
    <submittedName>
        <fullName evidence="2">Aspartyl-tRNA(Asn)/glutamyl-tRNA(Gln) amidotransferase subunit A</fullName>
        <ecNumber evidence="2">6.3.5.6</ecNumber>
        <ecNumber evidence="2">6.3.5.7</ecNumber>
    </submittedName>
</protein>
<accession>A0A7Y9IU60</accession>
<dbReference type="RefSeq" id="WP_179586590.1">
    <property type="nucleotide sequence ID" value="NZ_JACBYR010000001.1"/>
</dbReference>
<dbReference type="EC" id="6.3.5.6" evidence="2"/>